<dbReference type="RefSeq" id="WP_005025500.1">
    <property type="nucleotide sequence ID" value="NZ_BKVS01000008.1"/>
</dbReference>
<evidence type="ECO:0000256" key="7">
    <source>
        <dbReference type="ARBA" id="ARBA00022909"/>
    </source>
</evidence>
<evidence type="ECO:0000256" key="1">
    <source>
        <dbReference type="ARBA" id="ARBA00005051"/>
    </source>
</evidence>
<keyword evidence="7" id="KW-0289">Folate biosynthesis</keyword>
<dbReference type="EMBL" id="DPXL01000021">
    <property type="protein sequence ID" value="HCM30471.1"/>
    <property type="molecule type" value="Genomic_DNA"/>
</dbReference>
<sequence length="147" mass="16891">MNATVTCYLLALASNQQPHQYFQFARSALAQLGRVHWSKVYLIPCRDSIGADYWNAACLLESQLSAKQMQQWSKELEQQAGRIRPSHCITLDVDVIAWGNNLQQLNFNSRKMPLPLDVRIPLQDVGVKLQPQKIQHPYPCWNIDMLD</sequence>
<evidence type="ECO:0000256" key="4">
    <source>
        <dbReference type="ARBA" id="ARBA00022741"/>
    </source>
</evidence>
<dbReference type="GO" id="GO:0046654">
    <property type="term" value="P:tetrahydrofolate biosynthetic process"/>
    <property type="evidence" value="ECO:0007669"/>
    <property type="project" value="UniProtKB-UniPathway"/>
</dbReference>
<comment type="pathway">
    <text evidence="1">Cofactor biosynthesis; tetrahydrofolate biosynthesis; 2-amino-4-hydroxy-6-hydroxymethyl-7,8-dihydropteridine diphosphate from 7,8-dihydroneopterin triphosphate: step 4/4.</text>
</comment>
<organism evidence="9 11">
    <name type="scientific">Acinetobacter radioresistens</name>
    <dbReference type="NCBI Taxonomy" id="40216"/>
    <lineage>
        <taxon>Bacteria</taxon>
        <taxon>Pseudomonadati</taxon>
        <taxon>Pseudomonadota</taxon>
        <taxon>Gammaproteobacteria</taxon>
        <taxon>Moraxellales</taxon>
        <taxon>Moraxellaceae</taxon>
        <taxon>Acinetobacter</taxon>
    </lineage>
</organism>
<evidence type="ECO:0000313" key="11">
    <source>
        <dbReference type="Proteomes" id="UP000262257"/>
    </source>
</evidence>
<proteinExistence type="predicted"/>
<feature type="domain" description="7,8-dihydro-6-hydroxymethylpterin-pyrophosphokinase" evidence="8">
    <location>
        <begin position="10"/>
        <end position="112"/>
    </location>
</feature>
<dbReference type="GO" id="GO:0005524">
    <property type="term" value="F:ATP binding"/>
    <property type="evidence" value="ECO:0007669"/>
    <property type="project" value="UniProtKB-KW"/>
</dbReference>
<dbReference type="GO" id="GO:0003848">
    <property type="term" value="F:2-amino-4-hydroxy-6-hydroxymethyldihydropteridine diphosphokinase activity"/>
    <property type="evidence" value="ECO:0007669"/>
    <property type="project" value="UniProtKB-EC"/>
</dbReference>
<dbReference type="InterPro" id="IPR035907">
    <property type="entry name" value="Hppk_sf"/>
</dbReference>
<dbReference type="EMBL" id="VFBM01000001">
    <property type="protein sequence ID" value="TNX94103.1"/>
    <property type="molecule type" value="Genomic_DNA"/>
</dbReference>
<dbReference type="Pfam" id="PF01288">
    <property type="entry name" value="HPPK"/>
    <property type="match status" value="1"/>
</dbReference>
<gene>
    <name evidence="9" type="ORF">DIC32_01385</name>
    <name evidence="10" type="ORF">FHY67_01155</name>
</gene>
<evidence type="ECO:0000313" key="12">
    <source>
        <dbReference type="Proteomes" id="UP000314285"/>
    </source>
</evidence>
<reference evidence="9 11" key="1">
    <citation type="journal article" date="2018" name="Nat. Biotechnol.">
        <title>A standardized bacterial taxonomy based on genome phylogeny substantially revises the tree of life.</title>
        <authorList>
            <person name="Parks D.H."/>
            <person name="Chuvochina M."/>
            <person name="Waite D.W."/>
            <person name="Rinke C."/>
            <person name="Skarshewski A."/>
            <person name="Chaumeil P.A."/>
            <person name="Hugenholtz P."/>
        </authorList>
    </citation>
    <scope>NUCLEOTIDE SEQUENCE [LARGE SCALE GENOMIC DNA]</scope>
    <source>
        <strain evidence="9">UBA10045</strain>
    </source>
</reference>
<evidence type="ECO:0000313" key="9">
    <source>
        <dbReference type="EMBL" id="HCM30471.1"/>
    </source>
</evidence>
<keyword evidence="3" id="KW-0808">Transferase</keyword>
<protein>
    <recommendedName>
        <fullName evidence="2">2-amino-4-hydroxy-6-hydroxymethyldihydropteridine diphosphokinase</fullName>
        <ecNumber evidence="2">2.7.6.3</ecNumber>
    </recommendedName>
</protein>
<dbReference type="SUPFAM" id="SSF55083">
    <property type="entry name" value="6-hydroxymethyl-7,8-dihydropterin pyrophosphokinase, HPPK"/>
    <property type="match status" value="1"/>
</dbReference>
<dbReference type="GO" id="GO:0016301">
    <property type="term" value="F:kinase activity"/>
    <property type="evidence" value="ECO:0007669"/>
    <property type="project" value="UniProtKB-KW"/>
</dbReference>
<dbReference type="STRING" id="40216.GCA_001917365_00360"/>
<evidence type="ECO:0000256" key="3">
    <source>
        <dbReference type="ARBA" id="ARBA00022679"/>
    </source>
</evidence>
<dbReference type="UniPathway" id="UPA00077">
    <property type="reaction ID" value="UER00155"/>
</dbReference>
<dbReference type="EC" id="2.7.6.3" evidence="2"/>
<reference evidence="10 12" key="2">
    <citation type="submission" date="2019-06" db="EMBL/GenBank/DDBJ databases">
        <title>Genome of Acinetobacter radioresistens APH1, a phenol degrading strain.</title>
        <authorList>
            <person name="Liu Y."/>
        </authorList>
    </citation>
    <scope>NUCLEOTIDE SEQUENCE [LARGE SCALE GENOMIC DNA]</scope>
    <source>
        <strain evidence="10 12">APH1</strain>
    </source>
</reference>
<dbReference type="GO" id="GO:0046656">
    <property type="term" value="P:folic acid biosynthetic process"/>
    <property type="evidence" value="ECO:0007669"/>
    <property type="project" value="UniProtKB-KW"/>
</dbReference>
<evidence type="ECO:0000313" key="10">
    <source>
        <dbReference type="EMBL" id="TNX94103.1"/>
    </source>
</evidence>
<evidence type="ECO:0000256" key="2">
    <source>
        <dbReference type="ARBA" id="ARBA00013253"/>
    </source>
</evidence>
<name>A0A2T1IZZ5_ACIRA</name>
<dbReference type="InterPro" id="IPR000550">
    <property type="entry name" value="Hppk"/>
</dbReference>
<dbReference type="AlphaFoldDB" id="A0A2T1IZZ5"/>
<keyword evidence="4" id="KW-0547">Nucleotide-binding</keyword>
<evidence type="ECO:0000256" key="5">
    <source>
        <dbReference type="ARBA" id="ARBA00022777"/>
    </source>
</evidence>
<keyword evidence="5 9" id="KW-0418">Kinase</keyword>
<dbReference type="Gene3D" id="3.30.70.560">
    <property type="entry name" value="7,8-Dihydro-6-hydroxymethylpterin-pyrophosphokinase HPPK"/>
    <property type="match status" value="1"/>
</dbReference>
<evidence type="ECO:0000259" key="8">
    <source>
        <dbReference type="Pfam" id="PF01288"/>
    </source>
</evidence>
<keyword evidence="6" id="KW-0067">ATP-binding</keyword>
<dbReference type="Proteomes" id="UP000262257">
    <property type="component" value="Unassembled WGS sequence"/>
</dbReference>
<dbReference type="Proteomes" id="UP000314285">
    <property type="component" value="Unassembled WGS sequence"/>
</dbReference>
<evidence type="ECO:0000256" key="6">
    <source>
        <dbReference type="ARBA" id="ARBA00022840"/>
    </source>
</evidence>
<accession>A0A2T1IZZ5</accession>
<comment type="caution">
    <text evidence="9">The sequence shown here is derived from an EMBL/GenBank/DDBJ whole genome shotgun (WGS) entry which is preliminary data.</text>
</comment>